<keyword evidence="4 15" id="KW-0227">DNA damage</keyword>
<keyword evidence="7 15" id="KW-0269">Exonuclease</keyword>
<feature type="binding site" evidence="15">
    <location>
        <position position="1053"/>
    </location>
    <ligand>
        <name>Mg(2+)</name>
        <dbReference type="ChEBI" id="CHEBI:18420"/>
    </ligand>
</feature>
<dbReference type="EMBL" id="CP114014">
    <property type="protein sequence ID" value="XAY07780.1"/>
    <property type="molecule type" value="Genomic_DNA"/>
</dbReference>
<keyword evidence="9 15" id="KW-0460">Magnesium</keyword>
<keyword evidence="6 15" id="KW-0347">Helicase</keyword>
<dbReference type="GO" id="GO:0003677">
    <property type="term" value="F:DNA binding"/>
    <property type="evidence" value="ECO:0007669"/>
    <property type="project" value="UniProtKB-UniRule"/>
</dbReference>
<dbReference type="InterPro" id="IPR027417">
    <property type="entry name" value="P-loop_NTPase"/>
</dbReference>
<dbReference type="GO" id="GO:0000724">
    <property type="term" value="P:double-strand break repair via homologous recombination"/>
    <property type="evidence" value="ECO:0007669"/>
    <property type="project" value="UniProtKB-UniRule"/>
</dbReference>
<dbReference type="GO" id="GO:0005829">
    <property type="term" value="C:cytosol"/>
    <property type="evidence" value="ECO:0007669"/>
    <property type="project" value="TreeGrafter"/>
</dbReference>
<feature type="region of interest" description="Nuclease activity, interacts with RecD and RecA" evidence="15">
    <location>
        <begin position="825"/>
        <end position="1162"/>
    </location>
</feature>
<proteinExistence type="inferred from homology"/>
<feature type="binding site" evidence="15">
    <location>
        <position position="1032"/>
    </location>
    <ligand>
        <name>Mg(2+)</name>
        <dbReference type="ChEBI" id="CHEBI:18420"/>
    </ligand>
</feature>
<sequence>MSGERTLRSAVEPFDVLGPLPSGVAVLEASAGTGKTFTIAALAARYVAEGLVTLDQLLLVTFTRMATGELRERVRERLVSAERILGAVLDGGPVPSGDTVAALLADGTSEQVTDRRRNLARAVADFDAATITTTHGFCLEALGSLGFAGDVASDCAFVEDVGELIDEVVDDLYIRAFWQQATQVLSEDEARRVAREAIENPSAVLLPVSPLSPKEARDRPGEDKPWAMRARLANAAREVLAQRKRDTQVMTYDDLLTRLKATLEDPKGGPAVAERLRARYRVVLVDEFQDTDRDQWAIMNAAFGHPGGTLILIGDPKQAIYAFRGADVYSYLEAADAAVTVKTLAENWRSDQDLITAYDELFAGAQLGHENIVYRDVKATKLNRARRLHGAPESAPLRIRVVDRSRPPITLTQTGAAQVGSVREHIAADVANDIVRLLASGAEIDVKTDEHGGRSRRPVVPGDVAVLVRRNFDAATIRERLDAAGVPAVINGAGSVFEGRPAQDWLALLQALERPTSARDARAVALTAFLGWTAAAVAAADDAAWEGVHRRLHRWAHVLREAGVASLLETITLQEQLPPRVLRTHDGERELTDLRHIGQLLHRVATEEHLGVAALATWLRQRIAEVARETDEERSRRLESDAAAVQVLTIHRSKGLEFPVVYYPSLWDPSPIAKKGQPVFFHDPANGDRRTLDVGLDGSPDFQKHRVRHRDEIRGEDLRLAYVALTRAQHQAVVWWAGTHDSRGSALSRLLFDRGPGGAVKAQGPDRVQPDAAAAARLRELAAAAPGCIAVESSVPVRATDRWATTPPAAPALSAATLDRTIDRTWRRTSYSDITSAAHDLRVASEPEEGLVDDEPDADGSAPVDSADAASAAATADAALRAEPSLLADMPGGVDIGTLVHNLLEAADFAAPDLEAEVAARLAEQRARRALDVGDPAVVVAGLVAGLRTPLGPLADDLRLADLTRADRLDELAFELPLAGGETPTGVVTPGAIAAVLRRHLDPGDPLHGYADRLADPALRAALAGYLTGSIDLAFRVTSGAAHGGRPRFGIVDYKTNRLGDPLQPLTQWDHRPAAISAEMYRSHYALQGLLYTVALHRYLRLRVPGYDPATDIAGVFYLFMRGLAGPATPRMDGTPFGVFAWRPPGALVTDLSDLLERGASR</sequence>
<evidence type="ECO:0000256" key="6">
    <source>
        <dbReference type="ARBA" id="ARBA00022806"/>
    </source>
</evidence>
<dbReference type="EC" id="5.6.2.4" evidence="15"/>
<dbReference type="InterPro" id="IPR011335">
    <property type="entry name" value="Restrct_endonuc-II-like"/>
</dbReference>
<dbReference type="SUPFAM" id="SSF52980">
    <property type="entry name" value="Restriction endonuclease-like"/>
    <property type="match status" value="1"/>
</dbReference>
<dbReference type="InterPro" id="IPR000212">
    <property type="entry name" value="DNA_helicase_UvrD/REP"/>
</dbReference>
<comment type="domain">
    <text evidence="15">The C-terminal domain has nuclease activity and interacts with RecD. It interacts with RecA, facilitating its loading onto ssDNA.</text>
</comment>
<evidence type="ECO:0000256" key="15">
    <source>
        <dbReference type="HAMAP-Rule" id="MF_01485"/>
    </source>
</evidence>
<dbReference type="InterPro" id="IPR011604">
    <property type="entry name" value="PDDEXK-like_dom_sf"/>
</dbReference>
<comment type="domain">
    <text evidence="15">The N-terminal DNA-binding domain is a ssDNA-dependent ATPase and has ATP-dependent 3'-5' helicase function. This domain interacts with RecC.</text>
</comment>
<evidence type="ECO:0000313" key="20">
    <source>
        <dbReference type="EMBL" id="XAY07780.1"/>
    </source>
</evidence>
<evidence type="ECO:0000256" key="8">
    <source>
        <dbReference type="ARBA" id="ARBA00022840"/>
    </source>
</evidence>
<dbReference type="PROSITE" id="PS51217">
    <property type="entry name" value="UVRD_HELICASE_CTER"/>
    <property type="match status" value="1"/>
</dbReference>
<evidence type="ECO:0000259" key="19">
    <source>
        <dbReference type="PROSITE" id="PS51217"/>
    </source>
</evidence>
<dbReference type="AlphaFoldDB" id="A0AAU7B198"/>
<comment type="miscellaneous">
    <text evidence="15">In the RecBCD complex, RecB has a slow 3'-5' helicase, an exonuclease activity and loads RecA onto ssDNA, RecD has a fast 5'-3' helicase activity, while RecC stimulates the ATPase and processivity of the RecB helicase and contributes to recognition of the Chi site.</text>
</comment>
<reference evidence="20" key="1">
    <citation type="submission" date="2022-12" db="EMBL/GenBank/DDBJ databases">
        <title>Paraconexibacter alkalitolerans sp. nov. and Baekduia alba sp. nov., isolated from soil and emended description of the genera Paraconexibacter (Chun et al., 2020) and Baekduia (An et al., 2020).</title>
        <authorList>
            <person name="Vieira S."/>
            <person name="Huber K.J."/>
            <person name="Geppert A."/>
            <person name="Wolf J."/>
            <person name="Neumann-Schaal M."/>
            <person name="Muesken M."/>
            <person name="Overmann J."/>
        </authorList>
    </citation>
    <scope>NUCLEOTIDE SEQUENCE</scope>
    <source>
        <strain evidence="20">AEG42_29</strain>
    </source>
</reference>
<comment type="similarity">
    <text evidence="15">Belongs to the helicase family. UvrD subfamily.</text>
</comment>
<evidence type="ECO:0000256" key="13">
    <source>
        <dbReference type="ARBA" id="ARBA00034617"/>
    </source>
</evidence>
<evidence type="ECO:0000256" key="7">
    <source>
        <dbReference type="ARBA" id="ARBA00022839"/>
    </source>
</evidence>
<evidence type="ECO:0000256" key="11">
    <source>
        <dbReference type="ARBA" id="ARBA00023204"/>
    </source>
</evidence>
<evidence type="ECO:0000256" key="17">
    <source>
        <dbReference type="SAM" id="MobiDB-lite"/>
    </source>
</evidence>
<keyword evidence="8 15" id="KW-0067">ATP-binding</keyword>
<dbReference type="Pfam" id="PF13361">
    <property type="entry name" value="UvrD_C"/>
    <property type="match status" value="1"/>
</dbReference>
<protein>
    <recommendedName>
        <fullName evidence="15">RecBCD enzyme subunit RecB</fullName>
        <ecNumber evidence="15">3.1.11.5</ecNumber>
        <ecNumber evidence="15">5.6.2.4</ecNumber>
    </recommendedName>
    <alternativeName>
        <fullName evidence="15">DNA 3'-5' helicase subunit RecB</fullName>
    </alternativeName>
    <alternativeName>
        <fullName evidence="15">Exonuclease V subunit RecB</fullName>
        <shortName evidence="15">ExoV subunit RecB</shortName>
    </alternativeName>
    <alternativeName>
        <fullName evidence="15">Helicase/nuclease RecBCD subunit RecB</fullName>
    </alternativeName>
</protein>
<evidence type="ECO:0000256" key="4">
    <source>
        <dbReference type="ARBA" id="ARBA00022763"/>
    </source>
</evidence>
<feature type="region of interest" description="DNA-binding and helicase activity, interacts with RecC" evidence="15">
    <location>
        <begin position="1"/>
        <end position="774"/>
    </location>
</feature>
<feature type="active site" description="For nuclease activity" evidence="15">
    <location>
        <position position="1053"/>
    </location>
</feature>
<dbReference type="EC" id="3.1.11.5" evidence="15"/>
<dbReference type="Gene3D" id="3.40.50.300">
    <property type="entry name" value="P-loop containing nucleotide triphosphate hydrolases"/>
    <property type="match status" value="3"/>
</dbReference>
<feature type="binding site" evidence="16">
    <location>
        <begin position="29"/>
        <end position="36"/>
    </location>
    <ligand>
        <name>ATP</name>
        <dbReference type="ChEBI" id="CHEBI:30616"/>
    </ligand>
</feature>
<evidence type="ECO:0000256" key="12">
    <source>
        <dbReference type="ARBA" id="ARBA00023235"/>
    </source>
</evidence>
<dbReference type="RefSeq" id="WP_354698971.1">
    <property type="nucleotide sequence ID" value="NZ_CP114014.1"/>
</dbReference>
<feature type="domain" description="UvrD-like helicase C-terminal" evidence="19">
    <location>
        <begin position="379"/>
        <end position="655"/>
    </location>
</feature>
<evidence type="ECO:0000259" key="18">
    <source>
        <dbReference type="PROSITE" id="PS51198"/>
    </source>
</evidence>
<accession>A0AAU7B198</accession>
<organism evidence="20">
    <name type="scientific">Paraconexibacter sp. AEG42_29</name>
    <dbReference type="NCBI Taxonomy" id="2997339"/>
    <lineage>
        <taxon>Bacteria</taxon>
        <taxon>Bacillati</taxon>
        <taxon>Actinomycetota</taxon>
        <taxon>Thermoleophilia</taxon>
        <taxon>Solirubrobacterales</taxon>
        <taxon>Paraconexibacteraceae</taxon>
        <taxon>Paraconexibacter</taxon>
    </lineage>
</organism>
<keyword evidence="12 15" id="KW-0413">Isomerase</keyword>
<dbReference type="InterPro" id="IPR004586">
    <property type="entry name" value="RecB"/>
</dbReference>
<dbReference type="InterPro" id="IPR014017">
    <property type="entry name" value="DNA_helicase_UvrD-like_C"/>
</dbReference>
<dbReference type="PANTHER" id="PTHR11070:SF23">
    <property type="entry name" value="RECBCD ENZYME SUBUNIT RECB"/>
    <property type="match status" value="1"/>
</dbReference>
<dbReference type="GO" id="GO:0009338">
    <property type="term" value="C:exodeoxyribonuclease V complex"/>
    <property type="evidence" value="ECO:0007669"/>
    <property type="project" value="TreeGrafter"/>
</dbReference>
<feature type="compositionally biased region" description="Acidic residues" evidence="17">
    <location>
        <begin position="846"/>
        <end position="858"/>
    </location>
</feature>
<dbReference type="InterPro" id="IPR014016">
    <property type="entry name" value="UvrD-like_ATP-bd"/>
</dbReference>
<dbReference type="Gene3D" id="1.10.486.10">
    <property type="entry name" value="PCRA, domain 4"/>
    <property type="match status" value="1"/>
</dbReference>
<keyword evidence="5 15" id="KW-0378">Hydrolase</keyword>
<dbReference type="PROSITE" id="PS51198">
    <property type="entry name" value="UVRD_HELICASE_ATP_BIND"/>
    <property type="match status" value="1"/>
</dbReference>
<feature type="region of interest" description="Disordered" evidence="17">
    <location>
        <begin position="839"/>
        <end position="870"/>
    </location>
</feature>
<dbReference type="PANTHER" id="PTHR11070">
    <property type="entry name" value="UVRD / RECB / PCRA DNA HELICASE FAMILY MEMBER"/>
    <property type="match status" value="1"/>
</dbReference>
<dbReference type="KEGG" id="parq:DSM112329_04670"/>
<feature type="domain" description="UvrD-like helicase ATP-binding" evidence="18">
    <location>
        <begin position="8"/>
        <end position="351"/>
    </location>
</feature>
<dbReference type="GO" id="GO:0008854">
    <property type="term" value="F:exodeoxyribonuclease V activity"/>
    <property type="evidence" value="ECO:0007669"/>
    <property type="project" value="UniProtKB-EC"/>
</dbReference>
<evidence type="ECO:0000256" key="2">
    <source>
        <dbReference type="ARBA" id="ARBA00022723"/>
    </source>
</evidence>
<comment type="catalytic activity">
    <reaction evidence="15">
        <text>Exonucleolytic cleavage (in the presence of ATP) in either 5'- to 3'- or 3'- to 5'-direction to yield 5'-phosphooligonucleotides.</text>
        <dbReference type="EC" id="3.1.11.5"/>
    </reaction>
</comment>
<comment type="function">
    <text evidence="15">A helicase/nuclease that prepares dsDNA breaks (DSB) for recombinational DNA repair. Binds to DSBs and unwinds DNA via a highly rapid and processive ATP-dependent bidirectional helicase activity. Unwinds dsDNA until it encounters a Chi (crossover hotspot instigator) sequence from the 3' direction. Cuts ssDNA a few nucleotides 3' to the Chi site. The properties and activities of the enzyme are changed at Chi. The Chi-altered holoenzyme produces a long 3'-ssDNA overhang and facilitates RecA-binding to the ssDNA for homologous DNA recombination and repair. Holoenzyme degrades any linearized DNA that is unable to undergo homologous recombination. In the holoenzyme this subunit contributes ATPase, 3'-5' helicase, exonuclease activity and loads RecA onto ssDNA.</text>
</comment>
<feature type="binding site" evidence="15">
    <location>
        <position position="901"/>
    </location>
    <ligand>
        <name>Mg(2+)</name>
        <dbReference type="ChEBI" id="CHEBI:18420"/>
    </ligand>
</feature>
<evidence type="ECO:0000256" key="5">
    <source>
        <dbReference type="ARBA" id="ARBA00022801"/>
    </source>
</evidence>
<comment type="catalytic activity">
    <reaction evidence="13 15">
        <text>Couples ATP hydrolysis with the unwinding of duplex DNA by translocating in the 3'-5' direction.</text>
        <dbReference type="EC" id="5.6.2.4"/>
    </reaction>
</comment>
<feature type="compositionally biased region" description="Low complexity" evidence="17">
    <location>
        <begin position="859"/>
        <end position="870"/>
    </location>
</feature>
<evidence type="ECO:0000256" key="1">
    <source>
        <dbReference type="ARBA" id="ARBA00022722"/>
    </source>
</evidence>
<keyword evidence="11 15" id="KW-0234">DNA repair</keyword>
<dbReference type="CDD" id="cd22352">
    <property type="entry name" value="RecB_C-like"/>
    <property type="match status" value="1"/>
</dbReference>
<evidence type="ECO:0000256" key="3">
    <source>
        <dbReference type="ARBA" id="ARBA00022741"/>
    </source>
</evidence>
<dbReference type="GO" id="GO:0043138">
    <property type="term" value="F:3'-5' DNA helicase activity"/>
    <property type="evidence" value="ECO:0007669"/>
    <property type="project" value="UniProtKB-UniRule"/>
</dbReference>
<comment type="cofactor">
    <cofactor evidence="15">
        <name>Mg(2+)</name>
        <dbReference type="ChEBI" id="CHEBI:18420"/>
    </cofactor>
    <text evidence="15">Binds 1 Mg(2+) ion per subunit.</text>
</comment>
<keyword evidence="2 15" id="KW-0479">Metal-binding</keyword>
<dbReference type="Pfam" id="PF00580">
    <property type="entry name" value="UvrD-helicase"/>
    <property type="match status" value="1"/>
</dbReference>
<dbReference type="SUPFAM" id="SSF52540">
    <property type="entry name" value="P-loop containing nucleoside triphosphate hydrolases"/>
    <property type="match status" value="1"/>
</dbReference>
<evidence type="ECO:0000256" key="10">
    <source>
        <dbReference type="ARBA" id="ARBA00023125"/>
    </source>
</evidence>
<dbReference type="HAMAP" id="MF_01485">
    <property type="entry name" value="RecB"/>
    <property type="match status" value="1"/>
</dbReference>
<keyword evidence="1 15" id="KW-0540">Nuclease</keyword>
<name>A0AAU7B198_9ACTN</name>
<dbReference type="GO" id="GO:0000287">
    <property type="term" value="F:magnesium ion binding"/>
    <property type="evidence" value="ECO:0007669"/>
    <property type="project" value="UniProtKB-UniRule"/>
</dbReference>
<comment type="catalytic activity">
    <reaction evidence="14 15">
        <text>ATP + H2O = ADP + phosphate + H(+)</text>
        <dbReference type="Rhea" id="RHEA:13065"/>
        <dbReference type="ChEBI" id="CHEBI:15377"/>
        <dbReference type="ChEBI" id="CHEBI:15378"/>
        <dbReference type="ChEBI" id="CHEBI:30616"/>
        <dbReference type="ChEBI" id="CHEBI:43474"/>
        <dbReference type="ChEBI" id="CHEBI:456216"/>
        <dbReference type="EC" id="5.6.2.4"/>
    </reaction>
</comment>
<evidence type="ECO:0000256" key="9">
    <source>
        <dbReference type="ARBA" id="ARBA00022842"/>
    </source>
</evidence>
<dbReference type="Gene3D" id="3.90.320.10">
    <property type="match status" value="1"/>
</dbReference>
<evidence type="ECO:0000256" key="14">
    <source>
        <dbReference type="ARBA" id="ARBA00048988"/>
    </source>
</evidence>
<gene>
    <name evidence="15 20" type="primary">recB</name>
    <name evidence="20" type="ORF">DSM112329_04670</name>
</gene>
<keyword evidence="10 15" id="KW-0238">DNA-binding</keyword>
<keyword evidence="3 15" id="KW-0547">Nucleotide-binding</keyword>
<comment type="subunit">
    <text evidence="15">Heterotrimer of RecB, RecC and RecD. All subunits contribute to DNA-binding. Interacts with RecA.</text>
</comment>
<dbReference type="GO" id="GO:0005524">
    <property type="term" value="F:ATP binding"/>
    <property type="evidence" value="ECO:0007669"/>
    <property type="project" value="UniProtKB-UniRule"/>
</dbReference>
<evidence type="ECO:0000256" key="16">
    <source>
        <dbReference type="PROSITE-ProRule" id="PRU00560"/>
    </source>
</evidence>